<dbReference type="RefSeq" id="WP_123522046.1">
    <property type="nucleotide sequence ID" value="NZ_JBHLWF010000013.1"/>
</dbReference>
<evidence type="ECO:0000256" key="7">
    <source>
        <dbReference type="HAMAP-Rule" id="MF_00599"/>
    </source>
</evidence>
<comment type="subcellular location">
    <subcellularLocation>
        <location evidence="7">Cell inner membrane</location>
        <topology evidence="7">Single-pass type II membrane protein</topology>
    </subcellularLocation>
    <text evidence="7">Localizes to the division septum.</text>
</comment>
<dbReference type="HAMAP" id="MF_00599">
    <property type="entry name" value="FtsB"/>
    <property type="match status" value="1"/>
</dbReference>
<organism evidence="8 9">
    <name type="scientific">Pseudofulvimonas gallinarii</name>
    <dbReference type="NCBI Taxonomy" id="634155"/>
    <lineage>
        <taxon>Bacteria</taxon>
        <taxon>Pseudomonadati</taxon>
        <taxon>Pseudomonadota</taxon>
        <taxon>Gammaproteobacteria</taxon>
        <taxon>Lysobacterales</taxon>
        <taxon>Rhodanobacteraceae</taxon>
        <taxon>Pseudofulvimonas</taxon>
    </lineage>
</organism>
<feature type="topological domain" description="Periplasmic" evidence="7">
    <location>
        <begin position="22"/>
        <end position="101"/>
    </location>
</feature>
<dbReference type="OrthoDB" id="7061211at2"/>
<dbReference type="Pfam" id="PF04977">
    <property type="entry name" value="DivIC"/>
    <property type="match status" value="1"/>
</dbReference>
<comment type="caution">
    <text evidence="8">The sequence shown here is derived from an EMBL/GenBank/DDBJ whole genome shotgun (WGS) entry which is preliminary data.</text>
</comment>
<keyword evidence="3 7" id="KW-0812">Transmembrane</keyword>
<dbReference type="InterPro" id="IPR023081">
    <property type="entry name" value="Cell_div_FtsB"/>
</dbReference>
<dbReference type="GO" id="GO:0032153">
    <property type="term" value="C:cell division site"/>
    <property type="evidence" value="ECO:0007669"/>
    <property type="project" value="UniProtKB-UniRule"/>
</dbReference>
<proteinExistence type="inferred from homology"/>
<evidence type="ECO:0000256" key="5">
    <source>
        <dbReference type="ARBA" id="ARBA00023136"/>
    </source>
</evidence>
<dbReference type="PANTHER" id="PTHR37485:SF1">
    <property type="entry name" value="CELL DIVISION PROTEIN FTSB"/>
    <property type="match status" value="1"/>
</dbReference>
<protein>
    <recommendedName>
        <fullName evidence="7">Cell division protein FtsB</fullName>
    </recommendedName>
</protein>
<dbReference type="AlphaFoldDB" id="A0A4S3KUJ8"/>
<keyword evidence="1 7" id="KW-1003">Cell membrane</keyword>
<dbReference type="EMBL" id="SMAF01000002">
    <property type="protein sequence ID" value="TCT00750.1"/>
    <property type="molecule type" value="Genomic_DNA"/>
</dbReference>
<dbReference type="InterPro" id="IPR007060">
    <property type="entry name" value="FtsL/DivIC"/>
</dbReference>
<evidence type="ECO:0000256" key="4">
    <source>
        <dbReference type="ARBA" id="ARBA00022989"/>
    </source>
</evidence>
<keyword evidence="4 7" id="KW-1133">Transmembrane helix</keyword>
<evidence type="ECO:0000256" key="2">
    <source>
        <dbReference type="ARBA" id="ARBA00022618"/>
    </source>
</evidence>
<evidence type="ECO:0000256" key="1">
    <source>
        <dbReference type="ARBA" id="ARBA00022475"/>
    </source>
</evidence>
<evidence type="ECO:0000313" key="8">
    <source>
        <dbReference type="EMBL" id="TCT00750.1"/>
    </source>
</evidence>
<keyword evidence="5 7" id="KW-0472">Membrane</keyword>
<dbReference type="PANTHER" id="PTHR37485">
    <property type="entry name" value="CELL DIVISION PROTEIN FTSB"/>
    <property type="match status" value="1"/>
</dbReference>
<keyword evidence="2 7" id="KW-0132">Cell division</keyword>
<comment type="subunit">
    <text evidence="7">Part of a complex composed of FtsB, FtsL and FtsQ.</text>
</comment>
<accession>A0A4S3KUJ8</accession>
<evidence type="ECO:0000256" key="3">
    <source>
        <dbReference type="ARBA" id="ARBA00022692"/>
    </source>
</evidence>
<feature type="coiled-coil region" evidence="7">
    <location>
        <begin position="29"/>
        <end position="70"/>
    </location>
</feature>
<dbReference type="GO" id="GO:0043093">
    <property type="term" value="P:FtsZ-dependent cytokinesis"/>
    <property type="evidence" value="ECO:0007669"/>
    <property type="project" value="UniProtKB-UniRule"/>
</dbReference>
<dbReference type="GO" id="GO:0005886">
    <property type="term" value="C:plasma membrane"/>
    <property type="evidence" value="ECO:0007669"/>
    <property type="project" value="UniProtKB-SubCell"/>
</dbReference>
<dbReference type="NCBIfam" id="NF002058">
    <property type="entry name" value="PRK00888.1"/>
    <property type="match status" value="1"/>
</dbReference>
<evidence type="ECO:0000256" key="6">
    <source>
        <dbReference type="ARBA" id="ARBA00023306"/>
    </source>
</evidence>
<dbReference type="Proteomes" id="UP000294599">
    <property type="component" value="Unassembled WGS sequence"/>
</dbReference>
<reference evidence="8 9" key="1">
    <citation type="submission" date="2019-03" db="EMBL/GenBank/DDBJ databases">
        <title>Genomic Encyclopedia of Type Strains, Phase IV (KMG-IV): sequencing the most valuable type-strain genomes for metagenomic binning, comparative biology and taxonomic classification.</title>
        <authorList>
            <person name="Goeker M."/>
        </authorList>
    </citation>
    <scope>NUCLEOTIDE SEQUENCE [LARGE SCALE GENOMIC DNA]</scope>
    <source>
        <strain evidence="8 9">DSM 21944</strain>
    </source>
</reference>
<keyword evidence="7" id="KW-0997">Cell inner membrane</keyword>
<keyword evidence="6 7" id="KW-0131">Cell cycle</keyword>
<keyword evidence="9" id="KW-1185">Reference proteome</keyword>
<sequence>MQRVLIVVMLFLIVFLQLKLWGRDGVPKVRALEQSITAQQAENARLKARNAALEAEVRNLKEGREAIEERARAELGLIGRDETFYHVIDGAAVPARPERKP</sequence>
<name>A0A4S3KUJ8_9GAMM</name>
<dbReference type="GO" id="GO:0030428">
    <property type="term" value="C:cell septum"/>
    <property type="evidence" value="ECO:0007669"/>
    <property type="project" value="TreeGrafter"/>
</dbReference>
<feature type="topological domain" description="Cytoplasmic" evidence="7">
    <location>
        <begin position="1"/>
        <end position="4"/>
    </location>
</feature>
<evidence type="ECO:0000313" key="9">
    <source>
        <dbReference type="Proteomes" id="UP000294599"/>
    </source>
</evidence>
<gene>
    <name evidence="7" type="primary">ftsB</name>
    <name evidence="8" type="ORF">EDC25_102115</name>
</gene>
<keyword evidence="7" id="KW-0175">Coiled coil</keyword>
<comment type="function">
    <text evidence="7">Essential cell division protein. May link together the upstream cell division proteins, which are predominantly cytoplasmic, with the downstream cell division proteins, which are predominantly periplasmic.</text>
</comment>
<comment type="similarity">
    <text evidence="7">Belongs to the FtsB family.</text>
</comment>